<dbReference type="PANTHER" id="PTHR47685">
    <property type="entry name" value="MAGNESIUM TRANSPORT PROTEIN CORA"/>
    <property type="match status" value="1"/>
</dbReference>
<dbReference type="Pfam" id="PF01544">
    <property type="entry name" value="CorA"/>
    <property type="match status" value="1"/>
</dbReference>
<dbReference type="PANTHER" id="PTHR47685:SF1">
    <property type="entry name" value="MAGNESIUM TRANSPORT PROTEIN CORA"/>
    <property type="match status" value="1"/>
</dbReference>
<evidence type="ECO:0000256" key="3">
    <source>
        <dbReference type="ARBA" id="ARBA00022448"/>
    </source>
</evidence>
<comment type="caution">
    <text evidence="13">The sequence shown here is derived from an EMBL/GenBank/DDBJ whole genome shotgun (WGS) entry which is preliminary data.</text>
</comment>
<dbReference type="GO" id="GO:0015099">
    <property type="term" value="F:nickel cation transmembrane transporter activity"/>
    <property type="evidence" value="ECO:0007669"/>
    <property type="project" value="TreeGrafter"/>
</dbReference>
<evidence type="ECO:0000256" key="12">
    <source>
        <dbReference type="SAM" id="Phobius"/>
    </source>
</evidence>
<evidence type="ECO:0000313" key="14">
    <source>
        <dbReference type="Proteomes" id="UP000823964"/>
    </source>
</evidence>
<evidence type="ECO:0000256" key="9">
    <source>
        <dbReference type="ARBA" id="ARBA00023136"/>
    </source>
</evidence>
<comment type="similarity">
    <text evidence="2">Belongs to the CorA metal ion transporter (MIT) (TC 1.A.35) family.</text>
</comment>
<evidence type="ECO:0000256" key="6">
    <source>
        <dbReference type="ARBA" id="ARBA00022842"/>
    </source>
</evidence>
<evidence type="ECO:0000256" key="10">
    <source>
        <dbReference type="ARBA" id="ARBA00034269"/>
    </source>
</evidence>
<reference evidence="13" key="1">
    <citation type="journal article" date="2021" name="PeerJ">
        <title>Extensive microbial diversity within the chicken gut microbiome revealed by metagenomics and culture.</title>
        <authorList>
            <person name="Gilroy R."/>
            <person name="Ravi A."/>
            <person name="Getino M."/>
            <person name="Pursley I."/>
            <person name="Horton D.L."/>
            <person name="Alikhan N.F."/>
            <person name="Baker D."/>
            <person name="Gharbi K."/>
            <person name="Hall N."/>
            <person name="Watson M."/>
            <person name="Adriaenssens E.M."/>
            <person name="Foster-Nyarko E."/>
            <person name="Jarju S."/>
            <person name="Secka A."/>
            <person name="Antonio M."/>
            <person name="Oren A."/>
            <person name="Chaudhuri R.R."/>
            <person name="La Ragione R."/>
            <person name="Hildebrand F."/>
            <person name="Pallen M.J."/>
        </authorList>
    </citation>
    <scope>NUCLEOTIDE SEQUENCE</scope>
    <source>
        <strain evidence="13">14975</strain>
    </source>
</reference>
<evidence type="ECO:0000313" key="13">
    <source>
        <dbReference type="EMBL" id="HIX20218.1"/>
    </source>
</evidence>
<organism evidence="13 14">
    <name type="scientific">Candidatus Akkermansia intestinigallinarum</name>
    <dbReference type="NCBI Taxonomy" id="2838431"/>
    <lineage>
        <taxon>Bacteria</taxon>
        <taxon>Pseudomonadati</taxon>
        <taxon>Verrucomicrobiota</taxon>
        <taxon>Verrucomicrobiia</taxon>
        <taxon>Verrucomicrobiales</taxon>
        <taxon>Akkermansiaceae</taxon>
        <taxon>Akkermansia</taxon>
    </lineage>
</organism>
<comment type="catalytic activity">
    <reaction evidence="10">
        <text>Mg(2+)(in) = Mg(2+)(out)</text>
        <dbReference type="Rhea" id="RHEA:29827"/>
        <dbReference type="ChEBI" id="CHEBI:18420"/>
    </reaction>
</comment>
<evidence type="ECO:0000256" key="4">
    <source>
        <dbReference type="ARBA" id="ARBA00022475"/>
    </source>
</evidence>
<keyword evidence="3" id="KW-0813">Transport</keyword>
<evidence type="ECO:0000256" key="8">
    <source>
        <dbReference type="ARBA" id="ARBA00023065"/>
    </source>
</evidence>
<keyword evidence="5 12" id="KW-0812">Transmembrane</keyword>
<protein>
    <submittedName>
        <fullName evidence="13">Magnesium transporter CorA family protein</fullName>
    </submittedName>
</protein>
<dbReference type="CDD" id="cd12837">
    <property type="entry name" value="EcCorA-like_u1"/>
    <property type="match status" value="1"/>
</dbReference>
<keyword evidence="9 12" id="KW-0472">Membrane</keyword>
<dbReference type="SUPFAM" id="SSF143865">
    <property type="entry name" value="CorA soluble domain-like"/>
    <property type="match status" value="1"/>
</dbReference>
<keyword evidence="4" id="KW-1003">Cell membrane</keyword>
<keyword evidence="6" id="KW-0460">Magnesium</keyword>
<dbReference type="SUPFAM" id="SSF144083">
    <property type="entry name" value="Magnesium transport protein CorA, transmembrane region"/>
    <property type="match status" value="1"/>
</dbReference>
<comment type="function">
    <text evidence="11">Mediates influx of magnesium ions. Alternates between open and closed states. Activated by low cytoplasmic Mg(2+) levels. Inactive when cytoplasmic Mg(2+) levels are high.</text>
</comment>
<dbReference type="FunFam" id="1.20.58.340:FF:000004">
    <property type="entry name" value="Magnesium transport protein CorA"/>
    <property type="match status" value="1"/>
</dbReference>
<evidence type="ECO:0000256" key="2">
    <source>
        <dbReference type="ARBA" id="ARBA00009765"/>
    </source>
</evidence>
<reference evidence="13" key="2">
    <citation type="submission" date="2021-04" db="EMBL/GenBank/DDBJ databases">
        <authorList>
            <person name="Gilroy R."/>
        </authorList>
    </citation>
    <scope>NUCLEOTIDE SEQUENCE</scope>
    <source>
        <strain evidence="13">14975</strain>
    </source>
</reference>
<keyword evidence="7 12" id="KW-1133">Transmembrane helix</keyword>
<proteinExistence type="inferred from homology"/>
<dbReference type="EMBL" id="DXFQ01000114">
    <property type="protein sequence ID" value="HIX20218.1"/>
    <property type="molecule type" value="Genomic_DNA"/>
</dbReference>
<dbReference type="GO" id="GO:0005886">
    <property type="term" value="C:plasma membrane"/>
    <property type="evidence" value="ECO:0007669"/>
    <property type="project" value="UniProtKB-SubCell"/>
</dbReference>
<dbReference type="AlphaFoldDB" id="A0A9D1VBV4"/>
<dbReference type="Gene3D" id="1.20.58.340">
    <property type="entry name" value="Magnesium transport protein CorA, transmembrane region"/>
    <property type="match status" value="2"/>
</dbReference>
<dbReference type="InterPro" id="IPR045863">
    <property type="entry name" value="CorA_TM1_TM2"/>
</dbReference>
<dbReference type="InterPro" id="IPR045861">
    <property type="entry name" value="CorA_cytoplasmic_dom"/>
</dbReference>
<dbReference type="GO" id="GO:0015087">
    <property type="term" value="F:cobalt ion transmembrane transporter activity"/>
    <property type="evidence" value="ECO:0007669"/>
    <property type="project" value="TreeGrafter"/>
</dbReference>
<evidence type="ECO:0000256" key="7">
    <source>
        <dbReference type="ARBA" id="ARBA00022989"/>
    </source>
</evidence>
<name>A0A9D1VBV4_9BACT</name>
<dbReference type="Gene3D" id="3.30.460.20">
    <property type="entry name" value="CorA soluble domain-like"/>
    <property type="match status" value="1"/>
</dbReference>
<keyword evidence="8" id="KW-0406">Ion transport</keyword>
<feature type="transmembrane region" description="Helical" evidence="12">
    <location>
        <begin position="304"/>
        <end position="324"/>
    </location>
</feature>
<sequence length="330" mass="37609">MIRIYTQTENGISRTVGLEEQDYRKGDIFWIDLLTPSAAELHYAEELCSIEMPTKDEMREIEATSRLYCEDGGRFMTTTVLSRVETDEPMIAEISFILKQRVLITIRHTDSYSFRVFSHQLLRMPGTNRDLVFIGLLETLVDRQADVLERFGADLDVLSKKIFGTHRVRRKEKSEDPDTEDLRDALVELGRVGDLITRQRDALVNLLRLITYAGNEESCTEAHTGLYAALRPVSRDVNSLSEYASFLSNKINFMLDAVLGLINIEQNDIVKVFTIMSVVFLPPTLIASVFGMNFDYIPFLHTGWGVWLSLGLMLASAIVPLIVFKLKRFI</sequence>
<comment type="subcellular location">
    <subcellularLocation>
        <location evidence="1">Cell membrane</location>
        <topology evidence="1">Multi-pass membrane protein</topology>
    </subcellularLocation>
</comment>
<dbReference type="InterPro" id="IPR002523">
    <property type="entry name" value="MgTranspt_CorA/ZnTranspt_ZntB"/>
</dbReference>
<feature type="transmembrane region" description="Helical" evidence="12">
    <location>
        <begin position="272"/>
        <end position="292"/>
    </location>
</feature>
<accession>A0A9D1VBV4</accession>
<evidence type="ECO:0000256" key="1">
    <source>
        <dbReference type="ARBA" id="ARBA00004651"/>
    </source>
</evidence>
<evidence type="ECO:0000256" key="5">
    <source>
        <dbReference type="ARBA" id="ARBA00022692"/>
    </source>
</evidence>
<dbReference type="Proteomes" id="UP000823964">
    <property type="component" value="Unassembled WGS sequence"/>
</dbReference>
<evidence type="ECO:0000256" key="11">
    <source>
        <dbReference type="ARBA" id="ARBA00045497"/>
    </source>
</evidence>
<gene>
    <name evidence="13" type="ORF">H9862_06440</name>
</gene>
<dbReference type="InterPro" id="IPR050829">
    <property type="entry name" value="CorA_MIT"/>
</dbReference>
<dbReference type="GO" id="GO:0015095">
    <property type="term" value="F:magnesium ion transmembrane transporter activity"/>
    <property type="evidence" value="ECO:0007669"/>
    <property type="project" value="TreeGrafter"/>
</dbReference>